<keyword evidence="8" id="KW-1185">Reference proteome</keyword>
<sequence>MAAHRFELNGDIVAGAANRLAEFLAAHQGPVTLHINSPGGDALEGAALMAEVERHGAVTVRVQGIAASAATLPMVAAREVILHPTAMVMIHEPSALTGGTADELRDTAAVLDKMSSTYAEAYARHTGHPVSRISAWMKAETWLTAAEAVELRFADQIEGAKAPQMIAAFDYTKFRQPPLGLVRLAQQNGWATGSSVIPQQEKKNAA</sequence>
<evidence type="ECO:0000256" key="1">
    <source>
        <dbReference type="ARBA" id="ARBA00007039"/>
    </source>
</evidence>
<dbReference type="GO" id="GO:0009368">
    <property type="term" value="C:endopeptidase Clp complex"/>
    <property type="evidence" value="ECO:0007669"/>
    <property type="project" value="TreeGrafter"/>
</dbReference>
<dbReference type="AlphaFoldDB" id="A0A3P3D7B5"/>
<dbReference type="EMBL" id="RRAZ01000061">
    <property type="protein sequence ID" value="RRH68328.1"/>
    <property type="molecule type" value="Genomic_DNA"/>
</dbReference>
<dbReference type="PANTHER" id="PTHR10381:SF70">
    <property type="entry name" value="ATP-DEPENDENT CLP PROTEASE PROTEOLYTIC SUBUNIT"/>
    <property type="match status" value="1"/>
</dbReference>
<name>A0A3P3D7B5_9RHOB</name>
<evidence type="ECO:0000256" key="2">
    <source>
        <dbReference type="ARBA" id="ARBA00022490"/>
    </source>
</evidence>
<dbReference type="CDD" id="cd07016">
    <property type="entry name" value="S14_ClpP_1"/>
    <property type="match status" value="1"/>
</dbReference>
<keyword evidence="3 7" id="KW-0645">Protease</keyword>
<dbReference type="GO" id="GO:0051117">
    <property type="term" value="F:ATPase binding"/>
    <property type="evidence" value="ECO:0007669"/>
    <property type="project" value="TreeGrafter"/>
</dbReference>
<dbReference type="InterPro" id="IPR001907">
    <property type="entry name" value="ClpP"/>
</dbReference>
<dbReference type="NCBIfam" id="NF045542">
    <property type="entry name" value="Clp_rel_HeadMat"/>
    <property type="match status" value="1"/>
</dbReference>
<proteinExistence type="inferred from homology"/>
<keyword evidence="4" id="KW-0378">Hydrolase</keyword>
<protein>
    <recommendedName>
        <fullName evidence="6">ATP-dependent Clp protease proteolytic subunit</fullName>
    </recommendedName>
</protein>
<dbReference type="RefSeq" id="WP_124966842.1">
    <property type="nucleotide sequence ID" value="NZ_RRAZ01000061.1"/>
</dbReference>
<dbReference type="Proteomes" id="UP000282125">
    <property type="component" value="Unassembled WGS sequence"/>
</dbReference>
<dbReference type="OrthoDB" id="9806592at2"/>
<comment type="similarity">
    <text evidence="1 6">Belongs to the peptidase S14 family.</text>
</comment>
<keyword evidence="2" id="KW-0963">Cytoplasm</keyword>
<accession>A0A3P3D7B5</accession>
<dbReference type="InterPro" id="IPR023562">
    <property type="entry name" value="ClpP/TepA"/>
</dbReference>
<evidence type="ECO:0000313" key="7">
    <source>
        <dbReference type="EMBL" id="RRH68328.1"/>
    </source>
</evidence>
<evidence type="ECO:0000256" key="4">
    <source>
        <dbReference type="ARBA" id="ARBA00022801"/>
    </source>
</evidence>
<keyword evidence="5" id="KW-0720">Serine protease</keyword>
<evidence type="ECO:0000256" key="6">
    <source>
        <dbReference type="RuleBase" id="RU003567"/>
    </source>
</evidence>
<dbReference type="SUPFAM" id="SSF52096">
    <property type="entry name" value="ClpP/crotonase"/>
    <property type="match status" value="1"/>
</dbReference>
<dbReference type="Gene3D" id="3.90.226.10">
    <property type="entry name" value="2-enoyl-CoA Hydratase, Chain A, domain 1"/>
    <property type="match status" value="1"/>
</dbReference>
<dbReference type="PRINTS" id="PR00127">
    <property type="entry name" value="CLPPROTEASEP"/>
</dbReference>
<gene>
    <name evidence="7" type="ORF">EG244_19585</name>
</gene>
<dbReference type="GO" id="GO:0004252">
    <property type="term" value="F:serine-type endopeptidase activity"/>
    <property type="evidence" value="ECO:0007669"/>
    <property type="project" value="InterPro"/>
</dbReference>
<evidence type="ECO:0000313" key="8">
    <source>
        <dbReference type="Proteomes" id="UP000282125"/>
    </source>
</evidence>
<dbReference type="GO" id="GO:0006515">
    <property type="term" value="P:protein quality control for misfolded or incompletely synthesized proteins"/>
    <property type="evidence" value="ECO:0007669"/>
    <property type="project" value="TreeGrafter"/>
</dbReference>
<comment type="caution">
    <text evidence="7">The sequence shown here is derived from an EMBL/GenBank/DDBJ whole genome shotgun (WGS) entry which is preliminary data.</text>
</comment>
<dbReference type="InterPro" id="IPR029045">
    <property type="entry name" value="ClpP/crotonase-like_dom_sf"/>
</dbReference>
<evidence type="ECO:0000256" key="3">
    <source>
        <dbReference type="ARBA" id="ARBA00022670"/>
    </source>
</evidence>
<organism evidence="7 8">
    <name type="scientific">Falsigemmobacter faecalis</name>
    <dbReference type="NCBI Taxonomy" id="2488730"/>
    <lineage>
        <taxon>Bacteria</taxon>
        <taxon>Pseudomonadati</taxon>
        <taxon>Pseudomonadota</taxon>
        <taxon>Alphaproteobacteria</taxon>
        <taxon>Rhodobacterales</taxon>
        <taxon>Paracoccaceae</taxon>
        <taxon>Falsigemmobacter</taxon>
    </lineage>
</organism>
<evidence type="ECO:0000256" key="5">
    <source>
        <dbReference type="ARBA" id="ARBA00022825"/>
    </source>
</evidence>
<dbReference type="GO" id="GO:0004176">
    <property type="term" value="F:ATP-dependent peptidase activity"/>
    <property type="evidence" value="ECO:0007669"/>
    <property type="project" value="InterPro"/>
</dbReference>
<dbReference type="Pfam" id="PF00574">
    <property type="entry name" value="CLP_protease"/>
    <property type="match status" value="1"/>
</dbReference>
<dbReference type="PANTHER" id="PTHR10381">
    <property type="entry name" value="ATP-DEPENDENT CLP PROTEASE PROTEOLYTIC SUBUNIT"/>
    <property type="match status" value="1"/>
</dbReference>
<reference evidence="7 8" key="1">
    <citation type="submission" date="2018-11" db="EMBL/GenBank/DDBJ databases">
        <title>Gemmobacter sp. nov., YIM 102744-1 draft genome.</title>
        <authorList>
            <person name="Li G."/>
            <person name="Jiang Y."/>
        </authorList>
    </citation>
    <scope>NUCLEOTIDE SEQUENCE [LARGE SCALE GENOMIC DNA]</scope>
    <source>
        <strain evidence="7 8">YIM 102744-1</strain>
    </source>
</reference>